<proteinExistence type="predicted"/>
<dbReference type="CDD" id="cd07302">
    <property type="entry name" value="CHD"/>
    <property type="match status" value="1"/>
</dbReference>
<dbReference type="KEGG" id="htq:FRZ44_07530"/>
<dbReference type="GO" id="GO:0004016">
    <property type="term" value="F:adenylate cyclase activity"/>
    <property type="evidence" value="ECO:0007669"/>
    <property type="project" value="UniProtKB-ARBA"/>
</dbReference>
<evidence type="ECO:0000259" key="1">
    <source>
        <dbReference type="PROSITE" id="PS50125"/>
    </source>
</evidence>
<gene>
    <name evidence="2" type="ORF">FRZ44_07530</name>
</gene>
<dbReference type="RefSeq" id="WP_151175918.1">
    <property type="nucleotide sequence ID" value="NZ_CP042906.1"/>
</dbReference>
<sequence>MEDSDLHRIKAWLIAGGLAGTPEDALLQGFCERCLAAGLELSRGIALIDTLHPIYEGRAFRWRNDGVEERSLVEYGRTTEGAAAADWQRSAFQYLLTTGTELVRRRIGLGDPTDFSQLEALKADGHTDYVAMVHRLAPDGSIGVMDCVYSSWVTRRPEGFGDDDLLALRRLVPALALAIKCGALAQIASTLVEVYLGRDAGLRVLSGRISRGVADRISAVLWFSDLHGYTAMADSASPDQIIPFLNDYAELVIAAIHEAGGDVLKLIGDGTLAIFNAEDPGDACRSALRAAQTLRRNLMALNQRRAAENRPVTSVYLGLHIGEVFYGNIGSDARLDFTVVGPAVNEVSRIASMCRQVDRSVLLSDTFAAATPAAERADLVSVGRYALRGVSRAQELFTLDPSLI</sequence>
<protein>
    <submittedName>
        <fullName evidence="2">Adenylate cyclase</fullName>
    </submittedName>
</protein>
<dbReference type="InterPro" id="IPR050697">
    <property type="entry name" value="Adenylyl/Guanylyl_Cyclase_3/4"/>
</dbReference>
<accession>A0A5J6MDI3</accession>
<evidence type="ECO:0000313" key="2">
    <source>
        <dbReference type="EMBL" id="QEX15469.1"/>
    </source>
</evidence>
<keyword evidence="3" id="KW-1185">Reference proteome</keyword>
<dbReference type="OrthoDB" id="9762462at2"/>
<feature type="domain" description="Guanylate cyclase" evidence="1">
    <location>
        <begin position="220"/>
        <end position="351"/>
    </location>
</feature>
<dbReference type="GO" id="GO:0006171">
    <property type="term" value="P:cAMP biosynthetic process"/>
    <property type="evidence" value="ECO:0007669"/>
    <property type="project" value="TreeGrafter"/>
</dbReference>
<dbReference type="PANTHER" id="PTHR43081">
    <property type="entry name" value="ADENYLATE CYCLASE, TERMINAL-DIFFERENTIATION SPECIFIC-RELATED"/>
    <property type="match status" value="1"/>
</dbReference>
<evidence type="ECO:0000313" key="3">
    <source>
        <dbReference type="Proteomes" id="UP000326202"/>
    </source>
</evidence>
<dbReference type="InterPro" id="IPR001054">
    <property type="entry name" value="A/G_cyclase"/>
</dbReference>
<dbReference type="Pfam" id="PF00211">
    <property type="entry name" value="Guanylate_cyc"/>
    <property type="match status" value="1"/>
</dbReference>
<name>A0A5J6MDI3_9PROT</name>
<reference evidence="2 3" key="1">
    <citation type="submission" date="2019-08" db="EMBL/GenBank/DDBJ databases">
        <title>Hyperibacter terrae gen. nov., sp. nov. and Hyperibacter viscosus sp. nov., two new members in the family Rhodospirillaceae isolated from the rhizosphere of Hypericum perforatum.</title>
        <authorList>
            <person name="Noviana Z."/>
        </authorList>
    </citation>
    <scope>NUCLEOTIDE SEQUENCE [LARGE SCALE GENOMIC DNA]</scope>
    <source>
        <strain evidence="2 3">R5913</strain>
    </source>
</reference>
<dbReference type="EMBL" id="CP042906">
    <property type="protein sequence ID" value="QEX15469.1"/>
    <property type="molecule type" value="Genomic_DNA"/>
</dbReference>
<dbReference type="PROSITE" id="PS50125">
    <property type="entry name" value="GUANYLATE_CYCLASE_2"/>
    <property type="match status" value="1"/>
</dbReference>
<dbReference type="Proteomes" id="UP000326202">
    <property type="component" value="Chromosome"/>
</dbReference>
<dbReference type="PANTHER" id="PTHR43081:SF11">
    <property type="entry name" value="BLR2264 PROTEIN"/>
    <property type="match status" value="1"/>
</dbReference>
<dbReference type="InterPro" id="IPR029787">
    <property type="entry name" value="Nucleotide_cyclase"/>
</dbReference>
<dbReference type="Gene3D" id="3.30.70.1230">
    <property type="entry name" value="Nucleotide cyclase"/>
    <property type="match status" value="1"/>
</dbReference>
<dbReference type="SMART" id="SM00044">
    <property type="entry name" value="CYCc"/>
    <property type="match status" value="1"/>
</dbReference>
<dbReference type="AlphaFoldDB" id="A0A5J6MDI3"/>
<dbReference type="GO" id="GO:0035556">
    <property type="term" value="P:intracellular signal transduction"/>
    <property type="evidence" value="ECO:0007669"/>
    <property type="project" value="InterPro"/>
</dbReference>
<organism evidence="2 3">
    <name type="scientific">Hypericibacter terrae</name>
    <dbReference type="NCBI Taxonomy" id="2602015"/>
    <lineage>
        <taxon>Bacteria</taxon>
        <taxon>Pseudomonadati</taxon>
        <taxon>Pseudomonadota</taxon>
        <taxon>Alphaproteobacteria</taxon>
        <taxon>Rhodospirillales</taxon>
        <taxon>Dongiaceae</taxon>
        <taxon>Hypericibacter</taxon>
    </lineage>
</organism>
<dbReference type="SUPFAM" id="SSF55073">
    <property type="entry name" value="Nucleotide cyclase"/>
    <property type="match status" value="1"/>
</dbReference>